<organism evidence="8 9">
    <name type="scientific">Hypothenemus hampei</name>
    <name type="common">Coffee berry borer</name>
    <dbReference type="NCBI Taxonomy" id="57062"/>
    <lineage>
        <taxon>Eukaryota</taxon>
        <taxon>Metazoa</taxon>
        <taxon>Ecdysozoa</taxon>
        <taxon>Arthropoda</taxon>
        <taxon>Hexapoda</taxon>
        <taxon>Insecta</taxon>
        <taxon>Pterygota</taxon>
        <taxon>Neoptera</taxon>
        <taxon>Endopterygota</taxon>
        <taxon>Coleoptera</taxon>
        <taxon>Polyphaga</taxon>
        <taxon>Cucujiformia</taxon>
        <taxon>Curculionidae</taxon>
        <taxon>Scolytinae</taxon>
        <taxon>Hypothenemus</taxon>
    </lineage>
</organism>
<dbReference type="EMBL" id="JBDJPC010000004">
    <property type="protein sequence ID" value="KAL1505759.1"/>
    <property type="molecule type" value="Genomic_DNA"/>
</dbReference>
<evidence type="ECO:0000259" key="7">
    <source>
        <dbReference type="PROSITE" id="PS50845"/>
    </source>
</evidence>
<keyword evidence="5 6" id="KW-0472">Membrane</keyword>
<evidence type="ECO:0000256" key="3">
    <source>
        <dbReference type="ARBA" id="ARBA00022824"/>
    </source>
</evidence>
<evidence type="ECO:0000256" key="2">
    <source>
        <dbReference type="ARBA" id="ARBA00022692"/>
    </source>
</evidence>
<name>A0ABD1EYJ9_HYPHA</name>
<keyword evidence="3 6" id="KW-0256">Endoplasmic reticulum</keyword>
<dbReference type="PANTHER" id="PTHR45799:SF2">
    <property type="entry name" value="RETICULON-LIKE PROTEIN"/>
    <property type="match status" value="1"/>
</dbReference>
<proteinExistence type="predicted"/>
<dbReference type="InterPro" id="IPR003388">
    <property type="entry name" value="Reticulon"/>
</dbReference>
<dbReference type="Gene3D" id="1.20.5.2480">
    <property type="match status" value="1"/>
</dbReference>
<reference evidence="8 9" key="1">
    <citation type="submission" date="2024-05" db="EMBL/GenBank/DDBJ databases">
        <title>Genetic variation in Jamaican populations of the coffee berry borer (Hypothenemus hampei).</title>
        <authorList>
            <person name="Errbii M."/>
            <person name="Myrie A."/>
        </authorList>
    </citation>
    <scope>NUCLEOTIDE SEQUENCE [LARGE SCALE GENOMIC DNA]</scope>
    <source>
        <strain evidence="8">JA-Hopewell-2020-01-JO</strain>
        <tissue evidence="8">Whole body</tissue>
    </source>
</reference>
<feature type="domain" description="Reticulon" evidence="7">
    <location>
        <begin position="70"/>
        <end position="259"/>
    </location>
</feature>
<comment type="subcellular location">
    <subcellularLocation>
        <location evidence="1 6">Endoplasmic reticulum membrane</location>
        <topology evidence="1 6">Multi-pass membrane protein</topology>
    </subcellularLocation>
</comment>
<dbReference type="AlphaFoldDB" id="A0ABD1EYJ9"/>
<evidence type="ECO:0000313" key="9">
    <source>
        <dbReference type="Proteomes" id="UP001566132"/>
    </source>
</evidence>
<sequence>MAEEIQKVASEVVDNVLNGAESELTPPASNVKKSIPPADFPREPGCKKSILCSMICPNIWFDAKRLNPKVESLIYWRDPKRSAPVFGGVLIVLLALTYISLISVIAYVSLAILSGTITFRIYKNIVQAIQKTGDGHPFKQYLDFDVSISQEKSQELCRVVIAHLNAAITELRRLFLVEDLVDSIKFGVLLWVLTYIGSWFNGMTLVIIAWVTLFTLPKVYEANQAQIDANLEIARVKIAEITAKVKAAIPIGKKGEKVE</sequence>
<protein>
    <recommendedName>
        <fullName evidence="6">Reticulon-like protein</fullName>
    </recommendedName>
</protein>
<evidence type="ECO:0000256" key="6">
    <source>
        <dbReference type="RuleBase" id="RU363132"/>
    </source>
</evidence>
<accession>A0ABD1EYJ9</accession>
<keyword evidence="4 6" id="KW-1133">Transmembrane helix</keyword>
<feature type="transmembrane region" description="Helical" evidence="6">
    <location>
        <begin position="188"/>
        <end position="211"/>
    </location>
</feature>
<evidence type="ECO:0000256" key="4">
    <source>
        <dbReference type="ARBA" id="ARBA00022989"/>
    </source>
</evidence>
<dbReference type="Pfam" id="PF02453">
    <property type="entry name" value="Reticulon"/>
    <property type="match status" value="1"/>
</dbReference>
<keyword evidence="9" id="KW-1185">Reference proteome</keyword>
<dbReference type="PANTHER" id="PTHR45799">
    <property type="entry name" value="RETICULON-LIKE PROTEIN"/>
    <property type="match status" value="1"/>
</dbReference>
<comment type="caution">
    <text evidence="8">The sequence shown here is derived from an EMBL/GenBank/DDBJ whole genome shotgun (WGS) entry which is preliminary data.</text>
</comment>
<gene>
    <name evidence="8" type="ORF">ABEB36_005247</name>
</gene>
<feature type="transmembrane region" description="Helical" evidence="6">
    <location>
        <begin position="85"/>
        <end position="113"/>
    </location>
</feature>
<keyword evidence="2 6" id="KW-0812">Transmembrane</keyword>
<evidence type="ECO:0000313" key="8">
    <source>
        <dbReference type="EMBL" id="KAL1505759.1"/>
    </source>
</evidence>
<dbReference type="PROSITE" id="PS50845">
    <property type="entry name" value="RETICULON"/>
    <property type="match status" value="1"/>
</dbReference>
<evidence type="ECO:0000256" key="5">
    <source>
        <dbReference type="ARBA" id="ARBA00023136"/>
    </source>
</evidence>
<dbReference type="GO" id="GO:0005789">
    <property type="term" value="C:endoplasmic reticulum membrane"/>
    <property type="evidence" value="ECO:0007669"/>
    <property type="project" value="UniProtKB-SubCell"/>
</dbReference>
<dbReference type="InterPro" id="IPR046964">
    <property type="entry name" value="RTN1-4"/>
</dbReference>
<dbReference type="Proteomes" id="UP001566132">
    <property type="component" value="Unassembled WGS sequence"/>
</dbReference>
<evidence type="ECO:0000256" key="1">
    <source>
        <dbReference type="ARBA" id="ARBA00004477"/>
    </source>
</evidence>